<evidence type="ECO:0000313" key="1">
    <source>
        <dbReference type="EMBL" id="KKL66678.1"/>
    </source>
</evidence>
<dbReference type="AlphaFoldDB" id="A0A0F9DXX3"/>
<gene>
    <name evidence="1" type="ORF">LCGC14_2142560</name>
</gene>
<dbReference type="EMBL" id="LAZR01027128">
    <property type="protein sequence ID" value="KKL66678.1"/>
    <property type="molecule type" value="Genomic_DNA"/>
</dbReference>
<protein>
    <submittedName>
        <fullName evidence="1">Uncharacterized protein</fullName>
    </submittedName>
</protein>
<proteinExistence type="predicted"/>
<sequence length="191" mass="21999">MIPKILDGIKTQTRRVIKPQPHIERGVMRWQKPHKGGMHGIDLNMDDHADLAIMFCPYGKVGDRLWVRETWAADKLYDSLKPRDIPDISRVCYFRGGIGEGWDWVGKTRSSMFLPHRFSNLTLEITEVRVERVQEITEADAKAEGCIAGAGTAKYSFMILWDSLNAKRGYGWEVNPFVWVIDWPKYSTENT</sequence>
<accession>A0A0F9DXX3</accession>
<reference evidence="1" key="1">
    <citation type="journal article" date="2015" name="Nature">
        <title>Complex archaea that bridge the gap between prokaryotes and eukaryotes.</title>
        <authorList>
            <person name="Spang A."/>
            <person name="Saw J.H."/>
            <person name="Jorgensen S.L."/>
            <person name="Zaremba-Niedzwiedzka K."/>
            <person name="Martijn J."/>
            <person name="Lind A.E."/>
            <person name="van Eijk R."/>
            <person name="Schleper C."/>
            <person name="Guy L."/>
            <person name="Ettema T.J."/>
        </authorList>
    </citation>
    <scope>NUCLEOTIDE SEQUENCE</scope>
</reference>
<name>A0A0F9DXX3_9ZZZZ</name>
<comment type="caution">
    <text evidence="1">The sequence shown here is derived from an EMBL/GenBank/DDBJ whole genome shotgun (WGS) entry which is preliminary data.</text>
</comment>
<organism evidence="1">
    <name type="scientific">marine sediment metagenome</name>
    <dbReference type="NCBI Taxonomy" id="412755"/>
    <lineage>
        <taxon>unclassified sequences</taxon>
        <taxon>metagenomes</taxon>
        <taxon>ecological metagenomes</taxon>
    </lineage>
</organism>